<dbReference type="Gene3D" id="3.90.70.10">
    <property type="entry name" value="Cysteine proteinases"/>
    <property type="match status" value="1"/>
</dbReference>
<dbReference type="SMART" id="SM00165">
    <property type="entry name" value="UBA"/>
    <property type="match status" value="2"/>
</dbReference>
<dbReference type="FunFam" id="3.30.40.10:FF:000026">
    <property type="entry name" value="Ubiquitin carboxyl-terminal hydrolase"/>
    <property type="match status" value="1"/>
</dbReference>
<evidence type="ECO:0000256" key="10">
    <source>
        <dbReference type="ARBA" id="ARBA00022833"/>
    </source>
</evidence>
<dbReference type="PROSITE" id="PS50030">
    <property type="entry name" value="UBA"/>
    <property type="match status" value="2"/>
</dbReference>
<feature type="binding site" evidence="12">
    <location>
        <position position="206"/>
    </location>
    <ligand>
        <name>Zn(2+)</name>
        <dbReference type="ChEBI" id="CHEBI:29105"/>
    </ligand>
</feature>
<dbReference type="SUPFAM" id="SSF57850">
    <property type="entry name" value="RING/U-box"/>
    <property type="match status" value="1"/>
</dbReference>
<keyword evidence="7 14" id="KW-0833">Ubl conjugation pathway</keyword>
<dbReference type="InterPro" id="IPR016652">
    <property type="entry name" value="Ubiquitinyl_hydrolase"/>
</dbReference>
<gene>
    <name evidence="18" type="ORF">CRM22_001261</name>
</gene>
<keyword evidence="6 13" id="KW-0863">Zinc-finger</keyword>
<keyword evidence="8 14" id="KW-0378">Hydrolase</keyword>
<dbReference type="AlphaFoldDB" id="A0A4S2MBG2"/>
<comment type="similarity">
    <text evidence="2 14">Belongs to the peptidase C19 family.</text>
</comment>
<dbReference type="PANTHER" id="PTHR21646">
    <property type="entry name" value="UBIQUITIN CARBOXYL-TERMINAL HYDROLASE"/>
    <property type="match status" value="1"/>
</dbReference>
<dbReference type="GO" id="GO:0004843">
    <property type="term" value="F:cysteine-type deubiquitinase activity"/>
    <property type="evidence" value="ECO:0007669"/>
    <property type="project" value="UniProtKB-UniRule"/>
</dbReference>
<dbReference type="InterPro" id="IPR038765">
    <property type="entry name" value="Papain-like_cys_pep_sf"/>
</dbReference>
<evidence type="ECO:0000256" key="12">
    <source>
        <dbReference type="PIRSR" id="PIRSR016308-3"/>
    </source>
</evidence>
<evidence type="ECO:0000256" key="11">
    <source>
        <dbReference type="PIRSR" id="PIRSR016308-1"/>
    </source>
</evidence>
<dbReference type="InterPro" id="IPR013083">
    <property type="entry name" value="Znf_RING/FYVE/PHD"/>
</dbReference>
<dbReference type="EC" id="3.4.19.12" evidence="14"/>
<keyword evidence="3 14" id="KW-0645">Protease</keyword>
<dbReference type="InterPro" id="IPR018200">
    <property type="entry name" value="USP_CS"/>
</dbReference>
<dbReference type="InterPro" id="IPR028889">
    <property type="entry name" value="USP"/>
</dbReference>
<reference evidence="18 19" key="1">
    <citation type="journal article" date="2019" name="BMC Genomics">
        <title>New insights from Opisthorchis felineus genome: update on genomics of the epidemiologically important liver flukes.</title>
        <authorList>
            <person name="Ershov N.I."/>
            <person name="Mordvinov V.A."/>
            <person name="Prokhortchouk E.B."/>
            <person name="Pakharukova M.Y."/>
            <person name="Gunbin K.V."/>
            <person name="Ustyantsev K."/>
            <person name="Genaev M.A."/>
            <person name="Blinov A.G."/>
            <person name="Mazur A."/>
            <person name="Boulygina E."/>
            <person name="Tsygankova S."/>
            <person name="Khrameeva E."/>
            <person name="Chekanov N."/>
            <person name="Fan G."/>
            <person name="Xiao A."/>
            <person name="Zhang H."/>
            <person name="Xu X."/>
            <person name="Yang H."/>
            <person name="Solovyev V."/>
            <person name="Lee S.M."/>
            <person name="Liu X."/>
            <person name="Afonnikov D.A."/>
            <person name="Skryabin K.G."/>
        </authorList>
    </citation>
    <scope>NUCLEOTIDE SEQUENCE [LARGE SCALE GENOMIC DNA]</scope>
    <source>
        <strain evidence="18">AK-0245</strain>
        <tissue evidence="18">Whole organism</tissue>
    </source>
</reference>
<keyword evidence="19" id="KW-1185">Reference proteome</keyword>
<comment type="caution">
    <text evidence="18">The sequence shown here is derived from an EMBL/GenBank/DDBJ whole genome shotgun (WGS) entry which is preliminary data.</text>
</comment>
<feature type="domain" description="USP" evidence="16">
    <location>
        <begin position="333"/>
        <end position="903"/>
    </location>
</feature>
<evidence type="ECO:0000256" key="5">
    <source>
        <dbReference type="ARBA" id="ARBA00022737"/>
    </source>
</evidence>
<dbReference type="GO" id="GO:0006508">
    <property type="term" value="P:proteolysis"/>
    <property type="evidence" value="ECO:0007669"/>
    <property type="project" value="UniProtKB-KW"/>
</dbReference>
<dbReference type="InterPro" id="IPR041432">
    <property type="entry name" value="UBP13_Znf-UBP_var"/>
</dbReference>
<evidence type="ECO:0000259" key="15">
    <source>
        <dbReference type="PROSITE" id="PS50030"/>
    </source>
</evidence>
<dbReference type="GO" id="GO:0016579">
    <property type="term" value="P:protein deubiquitination"/>
    <property type="evidence" value="ECO:0007669"/>
    <property type="project" value="InterPro"/>
</dbReference>
<dbReference type="InterPro" id="IPR009060">
    <property type="entry name" value="UBA-like_sf"/>
</dbReference>
<dbReference type="PROSITE" id="PS50271">
    <property type="entry name" value="ZF_UBP"/>
    <property type="match status" value="1"/>
</dbReference>
<feature type="binding site" evidence="12">
    <location>
        <position position="239"/>
    </location>
    <ligand>
        <name>Zn(2+)</name>
        <dbReference type="ChEBI" id="CHEBI:29105"/>
    </ligand>
</feature>
<evidence type="ECO:0000256" key="3">
    <source>
        <dbReference type="ARBA" id="ARBA00022670"/>
    </source>
</evidence>
<dbReference type="CDD" id="cd14386">
    <property type="entry name" value="UBA2_UBP5"/>
    <property type="match status" value="1"/>
</dbReference>
<dbReference type="EMBL" id="SJOL01002335">
    <property type="protein sequence ID" value="TGZ73900.1"/>
    <property type="molecule type" value="Genomic_DNA"/>
</dbReference>
<evidence type="ECO:0000256" key="1">
    <source>
        <dbReference type="ARBA" id="ARBA00000707"/>
    </source>
</evidence>
<evidence type="ECO:0000256" key="14">
    <source>
        <dbReference type="RuleBase" id="RU366025"/>
    </source>
</evidence>
<feature type="active site" description="Proton acceptor" evidence="11">
    <location>
        <position position="842"/>
    </location>
</feature>
<evidence type="ECO:0000256" key="8">
    <source>
        <dbReference type="ARBA" id="ARBA00022801"/>
    </source>
</evidence>
<evidence type="ECO:0000256" key="9">
    <source>
        <dbReference type="ARBA" id="ARBA00022807"/>
    </source>
</evidence>
<dbReference type="PROSITE" id="PS00973">
    <property type="entry name" value="USP_2"/>
    <property type="match status" value="1"/>
</dbReference>
<keyword evidence="4 12" id="KW-0479">Metal-binding</keyword>
<dbReference type="InterPro" id="IPR001607">
    <property type="entry name" value="Znf_UBP"/>
</dbReference>
<feature type="binding site" evidence="12">
    <location>
        <position position="226"/>
    </location>
    <ligand>
        <name>Zn(2+)</name>
        <dbReference type="ChEBI" id="CHEBI:29105"/>
    </ligand>
</feature>
<feature type="domain" description="UBA" evidence="15">
    <location>
        <begin position="675"/>
        <end position="716"/>
    </location>
</feature>
<dbReference type="PANTHER" id="PTHR21646:SF10">
    <property type="entry name" value="UBIQUITIN CARBOXYL-TERMINAL HYDROLASE 14"/>
    <property type="match status" value="1"/>
</dbReference>
<sequence length="908" mass="100465">MSATVSWEHFLPAIRVPSSDDKIFKDECPFHFETAESGDGLYVCLKHFIGIGASALRKYAASADSRVFLQYKIKRTFKNRDPSAEPHPTKLALGVPGGFDLPQDRYTVTEQWALVLLPQGERVEIPCPAQGSPLADISHLVPLGMPERLAKAVSIVQHAESALLLEERARSVEAWEDENIRPISSHSLELRQLDNGVRIAPSGWKCSSCDLRENLWLNLTDGSINCGRRFWDGSGGNNHAVEHYERTRYPLAVKLGTITAQGAEVYSYVEDEMVTDPFLAEHLAHFGIDVMRMKKTDKTVAELEISANERLGEWQLLQESDRSLEPRYGPGLTGLRNLGNTCYMNAVVQVLFAIPQFRWLYAYRLPYWIEKTLQGLKAPTTAGSCLPIDHIGLQFAKLGHGLCSGAHSWLVPENFEELREGPVPLLPGIRPQLFRRLMGLHNSTFRTKQQQDAYEFLLYLLELLDTKAASDQSTSSLSNAHGQPVIVASPTSCLRFSVEDRLECGMTSKVRYTTREDVCLSLPVPLTELVNREEHEAYEQRRREAEASGTNLPTEDVVRPRIPFEACLASWSNTELIEDFRTPASDPPGSKTHALRSSRLVNFPDYLCIQLSKFTVGSDWLPRKLDVEIELPVTDDQGNIRIDLSSLRSKGGLQPGEVPMPDSEQVVVPAPPALVPDAAVVQELMTMGFPANACRRACIETHNSGLQAATMWIMEHTDDANFDAPLSNAGQSATAQPLPDEESITMMTSMGFTREQAIRALRHTGNDLPAAADWAFSNPDLLDAPMDADQSPTVTGDSGSVQQVDSSHSAQTVAKLPLSNGSPVYELCAFISHMGKSTTDGHYVAHIKRSSLAKSIPGEPSSPGTQPPCGGLDQEWIIFNDEKVAKSESPPHRFAYIYLFRRVDAPTD</sequence>
<evidence type="ECO:0000256" key="13">
    <source>
        <dbReference type="PROSITE-ProRule" id="PRU00502"/>
    </source>
</evidence>
<evidence type="ECO:0000259" key="17">
    <source>
        <dbReference type="PROSITE" id="PS50271"/>
    </source>
</evidence>
<dbReference type="PROSITE" id="PS50235">
    <property type="entry name" value="USP_3"/>
    <property type="match status" value="1"/>
</dbReference>
<dbReference type="InterPro" id="IPR015940">
    <property type="entry name" value="UBA"/>
</dbReference>
<dbReference type="PROSITE" id="PS00972">
    <property type="entry name" value="USP_1"/>
    <property type="match status" value="1"/>
</dbReference>
<keyword evidence="10 12" id="KW-0862">Zinc</keyword>
<dbReference type="SMART" id="SM00290">
    <property type="entry name" value="ZnF_UBP"/>
    <property type="match status" value="1"/>
</dbReference>
<dbReference type="Proteomes" id="UP000308267">
    <property type="component" value="Unassembled WGS sequence"/>
</dbReference>
<accession>A0A4S2MBG2</accession>
<dbReference type="Pfam" id="PF02148">
    <property type="entry name" value="zf-UBP"/>
    <property type="match status" value="1"/>
</dbReference>
<dbReference type="InterPro" id="IPR001394">
    <property type="entry name" value="Peptidase_C19_UCH"/>
</dbReference>
<organism evidence="18 19">
    <name type="scientific">Opisthorchis felineus</name>
    <dbReference type="NCBI Taxonomy" id="147828"/>
    <lineage>
        <taxon>Eukaryota</taxon>
        <taxon>Metazoa</taxon>
        <taxon>Spiralia</taxon>
        <taxon>Lophotrochozoa</taxon>
        <taxon>Platyhelminthes</taxon>
        <taxon>Trematoda</taxon>
        <taxon>Digenea</taxon>
        <taxon>Opisthorchiida</taxon>
        <taxon>Opisthorchiata</taxon>
        <taxon>Opisthorchiidae</taxon>
        <taxon>Opisthorchis</taxon>
    </lineage>
</organism>
<keyword evidence="9 14" id="KW-0788">Thiol protease</keyword>
<dbReference type="SUPFAM" id="SSF46934">
    <property type="entry name" value="UBA-like"/>
    <property type="match status" value="1"/>
</dbReference>
<evidence type="ECO:0000256" key="2">
    <source>
        <dbReference type="ARBA" id="ARBA00009085"/>
    </source>
</evidence>
<protein>
    <recommendedName>
        <fullName evidence="14">Ubiquitin carboxyl-terminal hydrolase</fullName>
        <ecNumber evidence="14">3.4.19.12</ecNumber>
    </recommendedName>
</protein>
<evidence type="ECO:0000256" key="6">
    <source>
        <dbReference type="ARBA" id="ARBA00022771"/>
    </source>
</evidence>
<dbReference type="GO" id="GO:0008270">
    <property type="term" value="F:zinc ion binding"/>
    <property type="evidence" value="ECO:0007669"/>
    <property type="project" value="UniProtKB-KW"/>
</dbReference>
<comment type="catalytic activity">
    <reaction evidence="1 14">
        <text>Thiol-dependent hydrolysis of ester, thioester, amide, peptide and isopeptide bonds formed by the C-terminal Gly of ubiquitin (a 76-residue protein attached to proteins as an intracellular targeting signal).</text>
        <dbReference type="EC" id="3.4.19.12"/>
    </reaction>
</comment>
<evidence type="ECO:0000313" key="19">
    <source>
        <dbReference type="Proteomes" id="UP000308267"/>
    </source>
</evidence>
<dbReference type="Pfam" id="PF00627">
    <property type="entry name" value="UBA"/>
    <property type="match status" value="2"/>
</dbReference>
<dbReference type="Pfam" id="PF00443">
    <property type="entry name" value="UCH"/>
    <property type="match status" value="1"/>
</dbReference>
<dbReference type="STRING" id="147828.A0A4S2MBG2"/>
<keyword evidence="5" id="KW-0677">Repeat</keyword>
<evidence type="ECO:0000256" key="7">
    <source>
        <dbReference type="ARBA" id="ARBA00022786"/>
    </source>
</evidence>
<feature type="domain" description="UBA" evidence="15">
    <location>
        <begin position="738"/>
        <end position="778"/>
    </location>
</feature>
<proteinExistence type="inferred from homology"/>
<evidence type="ECO:0000259" key="16">
    <source>
        <dbReference type="PROSITE" id="PS50235"/>
    </source>
</evidence>
<feature type="domain" description="UBP-type" evidence="17">
    <location>
        <begin position="182"/>
        <end position="290"/>
    </location>
</feature>
<dbReference type="Gene3D" id="1.10.8.10">
    <property type="entry name" value="DNA helicase RuvA subunit, C-terminal domain"/>
    <property type="match status" value="2"/>
</dbReference>
<dbReference type="InterPro" id="IPR050185">
    <property type="entry name" value="Ub_carboxyl-term_hydrolase"/>
</dbReference>
<dbReference type="Gene3D" id="3.30.40.10">
    <property type="entry name" value="Zinc/RING finger domain, C3HC4 (zinc finger)"/>
    <property type="match status" value="2"/>
</dbReference>
<dbReference type="Pfam" id="PF17807">
    <property type="entry name" value="zf-UBP_var"/>
    <property type="match status" value="1"/>
</dbReference>
<name>A0A4S2MBG2_OPIFE</name>
<evidence type="ECO:0000256" key="4">
    <source>
        <dbReference type="ARBA" id="ARBA00022723"/>
    </source>
</evidence>
<dbReference type="CDD" id="cd14294">
    <property type="entry name" value="UBA1_UBP5_like"/>
    <property type="match status" value="1"/>
</dbReference>
<dbReference type="SUPFAM" id="SSF54001">
    <property type="entry name" value="Cysteine proteinases"/>
    <property type="match status" value="1"/>
</dbReference>
<dbReference type="PIRSF" id="PIRSF016308">
    <property type="entry name" value="UBP"/>
    <property type="match status" value="1"/>
</dbReference>
<evidence type="ECO:0000313" key="18">
    <source>
        <dbReference type="EMBL" id="TGZ73900.1"/>
    </source>
</evidence>
<dbReference type="OrthoDB" id="361536at2759"/>
<feature type="active site" description="Nucleophile" evidence="11">
    <location>
        <position position="342"/>
    </location>
</feature>
<feature type="binding site" evidence="12">
    <location>
        <position position="209"/>
    </location>
    <ligand>
        <name>Zn(2+)</name>
        <dbReference type="ChEBI" id="CHEBI:29105"/>
    </ligand>
</feature>